<dbReference type="EMBL" id="CACRXK020000115">
    <property type="protein sequence ID" value="CAB3978464.1"/>
    <property type="molecule type" value="Genomic_DNA"/>
</dbReference>
<gene>
    <name evidence="1" type="ORF">PACLA_8A009217</name>
</gene>
<sequence>MSLKKQLAELDVKLKALTFRTKCSDEVIEKGEKTAVERQKESIVAIVSTINILKGNIEEAKFWAGKARELELAKNHDQTLKFEKQLLEQKLEAAIKTKELSENKVRSFRPAIVILEVGTNDLSHSKPEVVGSKIDDLVHLLLQLPYVQIVGVCLITHRAASPEFNRQAFILNQYLEVVLDGVPNVFCWSHKGFLQRVKSPFLPDGVHFNRRAQYTLYRSYRGAILKALASLPSC</sequence>
<protein>
    <submittedName>
        <fullName evidence="1">Uncharacterized protein</fullName>
    </submittedName>
</protein>
<accession>A0A6S7FG83</accession>
<comment type="caution">
    <text evidence="1">The sequence shown here is derived from an EMBL/GenBank/DDBJ whole genome shotgun (WGS) entry which is preliminary data.</text>
</comment>
<dbReference type="InterPro" id="IPR036514">
    <property type="entry name" value="SGNH_hydro_sf"/>
</dbReference>
<evidence type="ECO:0000313" key="2">
    <source>
        <dbReference type="Proteomes" id="UP001152795"/>
    </source>
</evidence>
<dbReference type="SUPFAM" id="SSF52266">
    <property type="entry name" value="SGNH hydrolase"/>
    <property type="match status" value="1"/>
</dbReference>
<name>A0A6S7FG83_PARCT</name>
<keyword evidence="2" id="KW-1185">Reference proteome</keyword>
<dbReference type="CDD" id="cd00229">
    <property type="entry name" value="SGNH_hydrolase"/>
    <property type="match status" value="1"/>
</dbReference>
<reference evidence="1" key="1">
    <citation type="submission" date="2020-04" db="EMBL/GenBank/DDBJ databases">
        <authorList>
            <person name="Alioto T."/>
            <person name="Alioto T."/>
            <person name="Gomez Garrido J."/>
        </authorList>
    </citation>
    <scope>NUCLEOTIDE SEQUENCE</scope>
    <source>
        <strain evidence="1">A484AB</strain>
    </source>
</reference>
<dbReference type="Proteomes" id="UP001152795">
    <property type="component" value="Unassembled WGS sequence"/>
</dbReference>
<proteinExistence type="predicted"/>
<dbReference type="Gene3D" id="3.40.50.1110">
    <property type="entry name" value="SGNH hydrolase"/>
    <property type="match status" value="1"/>
</dbReference>
<dbReference type="AlphaFoldDB" id="A0A6S7FG83"/>
<organism evidence="1 2">
    <name type="scientific">Paramuricea clavata</name>
    <name type="common">Red gorgonian</name>
    <name type="synonym">Violescent sea-whip</name>
    <dbReference type="NCBI Taxonomy" id="317549"/>
    <lineage>
        <taxon>Eukaryota</taxon>
        <taxon>Metazoa</taxon>
        <taxon>Cnidaria</taxon>
        <taxon>Anthozoa</taxon>
        <taxon>Octocorallia</taxon>
        <taxon>Malacalcyonacea</taxon>
        <taxon>Plexauridae</taxon>
        <taxon>Paramuricea</taxon>
    </lineage>
</organism>
<dbReference type="OrthoDB" id="5987456at2759"/>
<evidence type="ECO:0000313" key="1">
    <source>
        <dbReference type="EMBL" id="CAB3978464.1"/>
    </source>
</evidence>